<dbReference type="EMBL" id="LQOW01000015">
    <property type="protein sequence ID" value="ORV61604.1"/>
    <property type="molecule type" value="Genomic_DNA"/>
</dbReference>
<dbReference type="RefSeq" id="WP_085196093.1">
    <property type="nucleotide sequence ID" value="NZ_JACKVI010000014.1"/>
</dbReference>
<evidence type="ECO:0000256" key="7">
    <source>
        <dbReference type="SAM" id="Phobius"/>
    </source>
</evidence>
<dbReference type="OrthoDB" id="4760969at2"/>
<dbReference type="GO" id="GO:0005886">
    <property type="term" value="C:plasma membrane"/>
    <property type="evidence" value="ECO:0007669"/>
    <property type="project" value="UniProtKB-SubCell"/>
</dbReference>
<evidence type="ECO:0000313" key="9">
    <source>
        <dbReference type="EMBL" id="ORV61604.1"/>
    </source>
</evidence>
<evidence type="ECO:0000256" key="4">
    <source>
        <dbReference type="ARBA" id="ARBA00022692"/>
    </source>
</evidence>
<dbReference type="Proteomes" id="UP000194000">
    <property type="component" value="Unassembled WGS sequence"/>
</dbReference>
<keyword evidence="4 7" id="KW-0812">Transmembrane</keyword>
<reference evidence="9 10" key="1">
    <citation type="submission" date="2016-01" db="EMBL/GenBank/DDBJ databases">
        <title>The new phylogeny of the genus Mycobacterium.</title>
        <authorList>
            <person name="Tarcisio F."/>
            <person name="Conor M."/>
            <person name="Antonella G."/>
            <person name="Elisabetta G."/>
            <person name="Giulia F.S."/>
            <person name="Sara T."/>
            <person name="Anna F."/>
            <person name="Clotilde B."/>
            <person name="Roberto B."/>
            <person name="Veronica D.S."/>
            <person name="Fabio R."/>
            <person name="Monica P."/>
            <person name="Olivier J."/>
            <person name="Enrico T."/>
            <person name="Nicola S."/>
        </authorList>
    </citation>
    <scope>NUCLEOTIDE SEQUENCE [LARGE SCALE GENOMIC DNA]</scope>
    <source>
        <strain evidence="9 10">DSM 45731</strain>
    </source>
</reference>
<comment type="caution">
    <text evidence="9">The sequence shown here is derived from an EMBL/GenBank/DDBJ whole genome shotgun (WGS) entry which is preliminary data.</text>
</comment>
<organism evidence="9 10">
    <name type="scientific">Mycobacterium fragae</name>
    <dbReference type="NCBI Taxonomy" id="1260918"/>
    <lineage>
        <taxon>Bacteria</taxon>
        <taxon>Bacillati</taxon>
        <taxon>Actinomycetota</taxon>
        <taxon>Actinomycetes</taxon>
        <taxon>Mycobacteriales</taxon>
        <taxon>Mycobacteriaceae</taxon>
        <taxon>Mycobacterium</taxon>
    </lineage>
</organism>
<keyword evidence="10" id="KW-1185">Reference proteome</keyword>
<dbReference type="Pfam" id="PF11203">
    <property type="entry name" value="EccE"/>
    <property type="match status" value="1"/>
</dbReference>
<dbReference type="NCBIfam" id="TIGR03923">
    <property type="entry name" value="T7SS_EccE"/>
    <property type="match status" value="1"/>
</dbReference>
<comment type="similarity">
    <text evidence="2">Belongs to the EccE family.</text>
</comment>
<evidence type="ECO:0000256" key="6">
    <source>
        <dbReference type="ARBA" id="ARBA00023136"/>
    </source>
</evidence>
<dbReference type="AlphaFoldDB" id="A0A1X1UXR8"/>
<evidence type="ECO:0000259" key="8">
    <source>
        <dbReference type="Pfam" id="PF11203"/>
    </source>
</evidence>
<gene>
    <name evidence="9" type="ORF">AWC06_12065</name>
</gene>
<keyword evidence="5 7" id="KW-1133">Transmembrane helix</keyword>
<dbReference type="STRING" id="1260918.AWC06_12065"/>
<evidence type="ECO:0000313" key="10">
    <source>
        <dbReference type="Proteomes" id="UP000194000"/>
    </source>
</evidence>
<evidence type="ECO:0000256" key="5">
    <source>
        <dbReference type="ARBA" id="ARBA00022989"/>
    </source>
</evidence>
<sequence length="334" mass="36499">MRAHRPVSLPTGRITLVLLAAVAAAVAYPWQTTRERWVLGIAIAVVITLAAWWRGLPLTTILRRRLAILRPKRGERPVSGSRADARATAVVRISPPVADPDVLPLPLIARYVDRYGLRAEAIRVTSRDSVSETGAPERQTWIGLTLSAADNLPALQARSPLIPLHKTAEVAVRRLADHLRESGWRASIAQPDEIPRLYARSAREKWSSIRQGDADYVAAYRVKVDTALPNTLAAIWTYPVREVWTALEIAGAGDDQTLAVACAFRTDARPGARGPLPGLTSQSGNQRPALAALHPSSTQVLDGHVPVPEALLLTRLRWSSTIQHPSRPRHAAFT</sequence>
<feature type="domain" description="Type VII secretion system protein EccE" evidence="8">
    <location>
        <begin position="137"/>
        <end position="222"/>
    </location>
</feature>
<accession>A0A1X1UXR8</accession>
<keyword evidence="6 7" id="KW-0472">Membrane</keyword>
<feature type="transmembrane region" description="Helical" evidence="7">
    <location>
        <begin position="37"/>
        <end position="56"/>
    </location>
</feature>
<dbReference type="InterPro" id="IPR021368">
    <property type="entry name" value="T7SS_EccE"/>
</dbReference>
<protein>
    <submittedName>
        <fullName evidence="9">Type VII secretion protein EccE</fullName>
    </submittedName>
</protein>
<evidence type="ECO:0000256" key="1">
    <source>
        <dbReference type="ARBA" id="ARBA00004236"/>
    </source>
</evidence>
<evidence type="ECO:0000256" key="3">
    <source>
        <dbReference type="ARBA" id="ARBA00022475"/>
    </source>
</evidence>
<proteinExistence type="inferred from homology"/>
<name>A0A1X1UXR8_9MYCO</name>
<dbReference type="InterPro" id="IPR050051">
    <property type="entry name" value="EccE_dom"/>
</dbReference>
<comment type="subcellular location">
    <subcellularLocation>
        <location evidence="1">Cell membrane</location>
    </subcellularLocation>
</comment>
<keyword evidence="3" id="KW-1003">Cell membrane</keyword>
<evidence type="ECO:0000256" key="2">
    <source>
        <dbReference type="ARBA" id="ARBA00007759"/>
    </source>
</evidence>